<dbReference type="RefSeq" id="WP_122920524.1">
    <property type="nucleotide sequence ID" value="NZ_RHHQ01000021.1"/>
</dbReference>
<keyword evidence="2" id="KW-1185">Reference proteome</keyword>
<name>A0A3M8D1N2_9BACL</name>
<organism evidence="1 2">
    <name type="scientific">Brevibacillus fluminis</name>
    <dbReference type="NCBI Taxonomy" id="511487"/>
    <lineage>
        <taxon>Bacteria</taxon>
        <taxon>Bacillati</taxon>
        <taxon>Bacillota</taxon>
        <taxon>Bacilli</taxon>
        <taxon>Bacillales</taxon>
        <taxon>Paenibacillaceae</taxon>
        <taxon>Brevibacillus</taxon>
    </lineage>
</organism>
<comment type="caution">
    <text evidence="1">The sequence shown here is derived from an EMBL/GenBank/DDBJ whole genome shotgun (WGS) entry which is preliminary data.</text>
</comment>
<protein>
    <recommendedName>
        <fullName evidence="3">SLH domain-containing protein</fullName>
    </recommendedName>
</protein>
<dbReference type="AlphaFoldDB" id="A0A3M8D1N2"/>
<proteinExistence type="predicted"/>
<dbReference type="OrthoDB" id="2469019at2"/>
<evidence type="ECO:0008006" key="3">
    <source>
        <dbReference type="Google" id="ProtNLM"/>
    </source>
</evidence>
<dbReference type="EMBL" id="RHHQ01000021">
    <property type="protein sequence ID" value="RNB81990.1"/>
    <property type="molecule type" value="Genomic_DNA"/>
</dbReference>
<evidence type="ECO:0000313" key="2">
    <source>
        <dbReference type="Proteomes" id="UP000271031"/>
    </source>
</evidence>
<sequence>MNKLLERTGTVRKWVIVIVICALSFVGGLLASKAEEIVDIGDLSPQSDMQWAMEKGFLDSGLQEKDPITQAMFIKMLVLAYGPKENGLIVPQGAENHWAAPYYATAKKEGIIGCSCIIKPDSPLSVKEAADLVTQAVMHASEGDIGANEVAGWTGKQNQEENQINVKESAGLIRKMEETIHGTS</sequence>
<accession>A0A3M8D1N2</accession>
<gene>
    <name evidence="1" type="ORF">EDM56_24300</name>
</gene>
<evidence type="ECO:0000313" key="1">
    <source>
        <dbReference type="EMBL" id="RNB81990.1"/>
    </source>
</evidence>
<dbReference type="Proteomes" id="UP000271031">
    <property type="component" value="Unassembled WGS sequence"/>
</dbReference>
<reference evidence="1 2" key="1">
    <citation type="submission" date="2018-10" db="EMBL/GenBank/DDBJ databases">
        <title>Phylogenomics of Brevibacillus.</title>
        <authorList>
            <person name="Dunlap C."/>
        </authorList>
    </citation>
    <scope>NUCLEOTIDE SEQUENCE [LARGE SCALE GENOMIC DNA]</scope>
    <source>
        <strain evidence="1 2">JCM 15716</strain>
    </source>
</reference>